<reference evidence="2" key="1">
    <citation type="journal article" date="2020" name="Stud. Mycol.">
        <title>101 Dothideomycetes genomes: a test case for predicting lifestyles and emergence of pathogens.</title>
        <authorList>
            <person name="Haridas S."/>
            <person name="Albert R."/>
            <person name="Binder M."/>
            <person name="Bloem J."/>
            <person name="Labutti K."/>
            <person name="Salamov A."/>
            <person name="Andreopoulos B."/>
            <person name="Baker S."/>
            <person name="Barry K."/>
            <person name="Bills G."/>
            <person name="Bluhm B."/>
            <person name="Cannon C."/>
            <person name="Castanera R."/>
            <person name="Culley D."/>
            <person name="Daum C."/>
            <person name="Ezra D."/>
            <person name="Gonzalez J."/>
            <person name="Henrissat B."/>
            <person name="Kuo A."/>
            <person name="Liang C."/>
            <person name="Lipzen A."/>
            <person name="Lutzoni F."/>
            <person name="Magnuson J."/>
            <person name="Mondo S."/>
            <person name="Nolan M."/>
            <person name="Ohm R."/>
            <person name="Pangilinan J."/>
            <person name="Park H.-J."/>
            <person name="Ramirez L."/>
            <person name="Alfaro M."/>
            <person name="Sun H."/>
            <person name="Tritt A."/>
            <person name="Yoshinaga Y."/>
            <person name="Zwiers L.-H."/>
            <person name="Turgeon B."/>
            <person name="Goodwin S."/>
            <person name="Spatafora J."/>
            <person name="Crous P."/>
            <person name="Grigoriev I."/>
        </authorList>
    </citation>
    <scope>NUCLEOTIDE SEQUENCE</scope>
    <source>
        <strain evidence="2">CBS 675.92</strain>
    </source>
</reference>
<dbReference type="OrthoDB" id="3798369at2759"/>
<organism evidence="2 3">
    <name type="scientific">Byssothecium circinans</name>
    <dbReference type="NCBI Taxonomy" id="147558"/>
    <lineage>
        <taxon>Eukaryota</taxon>
        <taxon>Fungi</taxon>
        <taxon>Dikarya</taxon>
        <taxon>Ascomycota</taxon>
        <taxon>Pezizomycotina</taxon>
        <taxon>Dothideomycetes</taxon>
        <taxon>Pleosporomycetidae</taxon>
        <taxon>Pleosporales</taxon>
        <taxon>Massarineae</taxon>
        <taxon>Massarinaceae</taxon>
        <taxon>Byssothecium</taxon>
    </lineage>
</organism>
<dbReference type="Proteomes" id="UP000800035">
    <property type="component" value="Unassembled WGS sequence"/>
</dbReference>
<keyword evidence="1" id="KW-0732">Signal</keyword>
<dbReference type="EMBL" id="ML976984">
    <property type="protein sequence ID" value="KAF1959514.1"/>
    <property type="molecule type" value="Genomic_DNA"/>
</dbReference>
<evidence type="ECO:0000313" key="2">
    <source>
        <dbReference type="EMBL" id="KAF1959514.1"/>
    </source>
</evidence>
<evidence type="ECO:0000256" key="1">
    <source>
        <dbReference type="SAM" id="SignalP"/>
    </source>
</evidence>
<evidence type="ECO:0000313" key="3">
    <source>
        <dbReference type="Proteomes" id="UP000800035"/>
    </source>
</evidence>
<sequence>MHFSSYHFTLLFSALAAGLPFDGAVNVRNVVRSKSYAVVNVDGGFTEAPSASSTVNGATKTKTVEVTQTATTKTSQVTPTVDPTTTKSSQSMTSSSPAVVTIIITAPAEPTTYYDDGFWHTSYVSKTWSALSTVPAGTSSPTAFPASE</sequence>
<feature type="signal peptide" evidence="1">
    <location>
        <begin position="1"/>
        <end position="18"/>
    </location>
</feature>
<keyword evidence="3" id="KW-1185">Reference proteome</keyword>
<feature type="chain" id="PRO_5025520619" evidence="1">
    <location>
        <begin position="19"/>
        <end position="148"/>
    </location>
</feature>
<dbReference type="AlphaFoldDB" id="A0A6A5U4B8"/>
<protein>
    <submittedName>
        <fullName evidence="2">Uncharacterized protein</fullName>
    </submittedName>
</protein>
<name>A0A6A5U4B8_9PLEO</name>
<proteinExistence type="predicted"/>
<accession>A0A6A5U4B8</accession>
<gene>
    <name evidence="2" type="ORF">CC80DRAFT_489637</name>
</gene>